<proteinExistence type="predicted"/>
<dbReference type="InParanoid" id="A0A7J8J039"/>
<dbReference type="EMBL" id="JACASF010000003">
    <property type="protein sequence ID" value="KAF6489998.1"/>
    <property type="molecule type" value="Genomic_DNA"/>
</dbReference>
<keyword evidence="2" id="KW-0472">Membrane</keyword>
<evidence type="ECO:0000313" key="3">
    <source>
        <dbReference type="EMBL" id="KAF6489998.1"/>
    </source>
</evidence>
<keyword evidence="4" id="KW-1185">Reference proteome</keyword>
<dbReference type="Proteomes" id="UP000550707">
    <property type="component" value="Unassembled WGS sequence"/>
</dbReference>
<organism evidence="3 4">
    <name type="scientific">Molossus molossus</name>
    <name type="common">Pallas' mastiff bat</name>
    <name type="synonym">Vespertilio molossus</name>
    <dbReference type="NCBI Taxonomy" id="27622"/>
    <lineage>
        <taxon>Eukaryota</taxon>
        <taxon>Metazoa</taxon>
        <taxon>Chordata</taxon>
        <taxon>Craniata</taxon>
        <taxon>Vertebrata</taxon>
        <taxon>Euteleostomi</taxon>
        <taxon>Mammalia</taxon>
        <taxon>Eutheria</taxon>
        <taxon>Laurasiatheria</taxon>
        <taxon>Chiroptera</taxon>
        <taxon>Yangochiroptera</taxon>
        <taxon>Molossidae</taxon>
        <taxon>Molossus</taxon>
    </lineage>
</organism>
<dbReference type="PANTHER" id="PTHR28613">
    <property type="entry name" value="SI:CH211-232M10.4-RELATED"/>
    <property type="match status" value="1"/>
</dbReference>
<protein>
    <recommendedName>
        <fullName evidence="5">Transmembrane protein 238</fullName>
    </recommendedName>
</protein>
<reference evidence="3 4" key="1">
    <citation type="journal article" date="2020" name="Nature">
        <title>Six reference-quality genomes reveal evolution of bat adaptations.</title>
        <authorList>
            <person name="Jebb D."/>
            <person name="Huang Z."/>
            <person name="Pippel M."/>
            <person name="Hughes G.M."/>
            <person name="Lavrichenko K."/>
            <person name="Devanna P."/>
            <person name="Winkler S."/>
            <person name="Jermiin L.S."/>
            <person name="Skirmuntt E.C."/>
            <person name="Katzourakis A."/>
            <person name="Burkitt-Gray L."/>
            <person name="Ray D.A."/>
            <person name="Sullivan K.A.M."/>
            <person name="Roscito J.G."/>
            <person name="Kirilenko B.M."/>
            <person name="Davalos L.M."/>
            <person name="Corthals A.P."/>
            <person name="Power M.L."/>
            <person name="Jones G."/>
            <person name="Ransome R.D."/>
            <person name="Dechmann D.K.N."/>
            <person name="Locatelli A.G."/>
            <person name="Puechmaille S.J."/>
            <person name="Fedrigo O."/>
            <person name="Jarvis E.D."/>
            <person name="Hiller M."/>
            <person name="Vernes S.C."/>
            <person name="Myers E.W."/>
            <person name="Teeling E.C."/>
        </authorList>
    </citation>
    <scope>NUCLEOTIDE SEQUENCE [LARGE SCALE GENOMIC DNA]</scope>
    <source>
        <strain evidence="3">MMolMol1</strain>
        <tissue evidence="3">Muscle</tissue>
    </source>
</reference>
<dbReference type="AlphaFoldDB" id="A0A7J8J039"/>
<evidence type="ECO:0000256" key="2">
    <source>
        <dbReference type="SAM" id="Phobius"/>
    </source>
</evidence>
<dbReference type="Pfam" id="PF15125">
    <property type="entry name" value="TMEM238"/>
    <property type="match status" value="1"/>
</dbReference>
<dbReference type="PANTHER" id="PTHR28613:SF6">
    <property type="entry name" value="RIKEN CDNA A930007A09 GENE"/>
    <property type="match status" value="1"/>
</dbReference>
<keyword evidence="2" id="KW-0812">Transmembrane</keyword>
<gene>
    <name evidence="3" type="ORF">HJG59_010375</name>
</gene>
<feature type="region of interest" description="Disordered" evidence="1">
    <location>
        <begin position="347"/>
        <end position="399"/>
    </location>
</feature>
<name>A0A7J8J039_MOLMO</name>
<feature type="transmembrane region" description="Helical" evidence="2">
    <location>
        <begin position="50"/>
        <end position="69"/>
    </location>
</feature>
<sequence length="399" mass="43276">MEVPRNSTETRKRTALGRCQDFFWLGVVFDTGGAMILLTGVFADLPFYDLLLYLGPITIFLSLLWWVFWYTGNIELSPEEAGKKPFRMPSATAMVELSQTLSRRLPLSLSVTTAVVRMQRRQCRSRRRLLLQRAASILSQTFIGDLQRRAKEDQDKDGVESVEKRGNAEEFGREDLGPESEAVKSSEGVCTPGPNAGLVQSQFTPSSLDGPLPLCKRLPAVPLSSTGPPLDTLSPQIQTVAPVVSQSQPSVSVAAQRHLQIPVASKSDCQSLSLASQTQLPPVQASQAQALATKVSLIQLLPAPSFQTQLVDPKVTPAAQHFQAPCDTQQAPKSTALVQEIALSQLSHAQEPPSGQELSQEVPDSVSPLSKSQALATEAQQSMPHESAPTLTTMNSHPH</sequence>
<feature type="compositionally biased region" description="Basic and acidic residues" evidence="1">
    <location>
        <begin position="149"/>
        <end position="184"/>
    </location>
</feature>
<feature type="compositionally biased region" description="Polar residues" evidence="1">
    <location>
        <begin position="367"/>
        <end position="399"/>
    </location>
</feature>
<comment type="caution">
    <text evidence="3">The sequence shown here is derived from an EMBL/GenBank/DDBJ whole genome shotgun (WGS) entry which is preliminary data.</text>
</comment>
<evidence type="ECO:0008006" key="5">
    <source>
        <dbReference type="Google" id="ProtNLM"/>
    </source>
</evidence>
<dbReference type="OrthoDB" id="9047238at2759"/>
<feature type="transmembrane region" description="Helical" evidence="2">
    <location>
        <begin position="22"/>
        <end position="43"/>
    </location>
</feature>
<accession>A0A7J8J039</accession>
<evidence type="ECO:0000313" key="4">
    <source>
        <dbReference type="Proteomes" id="UP000550707"/>
    </source>
</evidence>
<keyword evidence="2" id="KW-1133">Transmembrane helix</keyword>
<dbReference type="InterPro" id="IPR029365">
    <property type="entry name" value="TMEM238"/>
</dbReference>
<feature type="region of interest" description="Disordered" evidence="1">
    <location>
        <begin position="149"/>
        <end position="203"/>
    </location>
</feature>
<evidence type="ECO:0000256" key="1">
    <source>
        <dbReference type="SAM" id="MobiDB-lite"/>
    </source>
</evidence>